<dbReference type="InterPro" id="IPR000757">
    <property type="entry name" value="Beta-glucanase-like"/>
</dbReference>
<dbReference type="AlphaFoldDB" id="A0A518BU16"/>
<evidence type="ECO:0000313" key="5">
    <source>
        <dbReference type="Proteomes" id="UP000320386"/>
    </source>
</evidence>
<keyword evidence="4" id="KW-0378">Hydrolase</keyword>
<keyword evidence="5" id="KW-1185">Reference proteome</keyword>
<evidence type="ECO:0000256" key="2">
    <source>
        <dbReference type="SAM" id="SignalP"/>
    </source>
</evidence>
<gene>
    <name evidence="4" type="primary">bglS</name>
    <name evidence="4" type="ORF">Pan265_02980</name>
</gene>
<reference evidence="4 5" key="1">
    <citation type="submission" date="2019-02" db="EMBL/GenBank/DDBJ databases">
        <title>Deep-cultivation of Planctomycetes and their phenomic and genomic characterization uncovers novel biology.</title>
        <authorList>
            <person name="Wiegand S."/>
            <person name="Jogler M."/>
            <person name="Boedeker C."/>
            <person name="Pinto D."/>
            <person name="Vollmers J."/>
            <person name="Rivas-Marin E."/>
            <person name="Kohn T."/>
            <person name="Peeters S.H."/>
            <person name="Heuer A."/>
            <person name="Rast P."/>
            <person name="Oberbeckmann S."/>
            <person name="Bunk B."/>
            <person name="Jeske O."/>
            <person name="Meyerdierks A."/>
            <person name="Storesund J.E."/>
            <person name="Kallscheuer N."/>
            <person name="Luecker S."/>
            <person name="Lage O.M."/>
            <person name="Pohl T."/>
            <person name="Merkel B.J."/>
            <person name="Hornburger P."/>
            <person name="Mueller R.-W."/>
            <person name="Bruemmer F."/>
            <person name="Labrenz M."/>
            <person name="Spormann A.M."/>
            <person name="Op den Camp H."/>
            <person name="Overmann J."/>
            <person name="Amann R."/>
            <person name="Jetten M.S.M."/>
            <person name="Mascher T."/>
            <person name="Medema M.H."/>
            <person name="Devos D.P."/>
            <person name="Kaster A.-K."/>
            <person name="Ovreas L."/>
            <person name="Rohde M."/>
            <person name="Galperin M.Y."/>
            <person name="Jogler C."/>
        </authorList>
    </citation>
    <scope>NUCLEOTIDE SEQUENCE [LARGE SCALE GENOMIC DNA]</scope>
    <source>
        <strain evidence="4 5">Pan265</strain>
    </source>
</reference>
<dbReference type="InterPro" id="IPR018247">
    <property type="entry name" value="EF_Hand_1_Ca_BS"/>
</dbReference>
<name>A0A518BU16_9BACT</name>
<protein>
    <submittedName>
        <fullName evidence="4">Beta-glucanase</fullName>
        <ecNumber evidence="4">3.2.1.73</ecNumber>
    </submittedName>
</protein>
<dbReference type="EC" id="3.2.1.73" evidence="4"/>
<evidence type="ECO:0000256" key="1">
    <source>
        <dbReference type="ARBA" id="ARBA00006865"/>
    </source>
</evidence>
<dbReference type="Pfam" id="PF00722">
    <property type="entry name" value="Glyco_hydro_16"/>
    <property type="match status" value="1"/>
</dbReference>
<feature type="chain" id="PRO_5021896384" evidence="2">
    <location>
        <begin position="28"/>
        <end position="360"/>
    </location>
</feature>
<dbReference type="Gene3D" id="1.10.1330.10">
    <property type="entry name" value="Dockerin domain"/>
    <property type="match status" value="1"/>
</dbReference>
<dbReference type="Proteomes" id="UP000320386">
    <property type="component" value="Chromosome"/>
</dbReference>
<sequence precursor="true">MTHGYERPTAGLILAAAITLGTPPAQAAQTIVDGFNGSSINAGIWEVRLAQWGGPGRNGGVIPENVSIADGIVSIDGNGDLYTGPKRGWNANGYREDHGRRSGGAIRTREPQGPGRFEVRMKPVFEDGVTTAMWTFFYNFNGGDVINHEIDIELLNRQSPSPTGFRSDYTTMNTWLGESSSQANLQRVSIIDEQGDPAPQDLDEFHTYRFDWFAGEGVTYPRVEFYVDGVHHYTSREFVPTIPGQFTVGLWFPFNWAGQPDFVTRTLEIDRVAITPLANIIPGDANADGNVNLTDLSLLATNFGSTEAAWSLGDFSGDGNVDLVDLSFFASNFGHSASTPEPVTFSLALLGLLASTRQRS</sequence>
<keyword evidence="4" id="KW-0326">Glycosidase</keyword>
<dbReference type="InterPro" id="IPR002105">
    <property type="entry name" value="Dockerin_1_rpt"/>
</dbReference>
<keyword evidence="2" id="KW-0732">Signal</keyword>
<evidence type="ECO:0000259" key="3">
    <source>
        <dbReference type="PROSITE" id="PS51762"/>
    </source>
</evidence>
<dbReference type="CDD" id="cd00413">
    <property type="entry name" value="Glyco_hydrolase_16"/>
    <property type="match status" value="1"/>
</dbReference>
<accession>A0A518BU16</accession>
<dbReference type="SUPFAM" id="SSF63446">
    <property type="entry name" value="Type I dockerin domain"/>
    <property type="match status" value="1"/>
</dbReference>
<organism evidence="4 5">
    <name type="scientific">Mucisphaera calidilacus</name>
    <dbReference type="NCBI Taxonomy" id="2527982"/>
    <lineage>
        <taxon>Bacteria</taxon>
        <taxon>Pseudomonadati</taxon>
        <taxon>Planctomycetota</taxon>
        <taxon>Phycisphaerae</taxon>
        <taxon>Phycisphaerales</taxon>
        <taxon>Phycisphaeraceae</taxon>
        <taxon>Mucisphaera</taxon>
    </lineage>
</organism>
<evidence type="ECO:0000313" key="4">
    <source>
        <dbReference type="EMBL" id="QDU70470.1"/>
    </source>
</evidence>
<dbReference type="Gene3D" id="2.60.120.200">
    <property type="match status" value="1"/>
</dbReference>
<dbReference type="RefSeq" id="WP_145444598.1">
    <property type="nucleotide sequence ID" value="NZ_CP036280.1"/>
</dbReference>
<dbReference type="KEGG" id="mcad:Pan265_02980"/>
<dbReference type="Pfam" id="PF00404">
    <property type="entry name" value="Dockerin_1"/>
    <property type="match status" value="1"/>
</dbReference>
<dbReference type="PROSITE" id="PS00018">
    <property type="entry name" value="EF_HAND_1"/>
    <property type="match status" value="2"/>
</dbReference>
<comment type="similarity">
    <text evidence="1">Belongs to the glycosyl hydrolase 16 family.</text>
</comment>
<dbReference type="SUPFAM" id="SSF49899">
    <property type="entry name" value="Concanavalin A-like lectins/glucanases"/>
    <property type="match status" value="1"/>
</dbReference>
<dbReference type="CDD" id="cd14254">
    <property type="entry name" value="Dockerin_II"/>
    <property type="match status" value="1"/>
</dbReference>
<feature type="domain" description="GH16" evidence="3">
    <location>
        <begin position="18"/>
        <end position="280"/>
    </location>
</feature>
<dbReference type="GO" id="GO:0000272">
    <property type="term" value="P:polysaccharide catabolic process"/>
    <property type="evidence" value="ECO:0007669"/>
    <property type="project" value="InterPro"/>
</dbReference>
<dbReference type="EMBL" id="CP036280">
    <property type="protein sequence ID" value="QDU70470.1"/>
    <property type="molecule type" value="Genomic_DNA"/>
</dbReference>
<dbReference type="InterPro" id="IPR013320">
    <property type="entry name" value="ConA-like_dom_sf"/>
</dbReference>
<dbReference type="InterPro" id="IPR036439">
    <property type="entry name" value="Dockerin_dom_sf"/>
</dbReference>
<dbReference type="GO" id="GO:0042972">
    <property type="term" value="F:licheninase activity"/>
    <property type="evidence" value="ECO:0007669"/>
    <property type="project" value="UniProtKB-EC"/>
</dbReference>
<feature type="signal peptide" evidence="2">
    <location>
        <begin position="1"/>
        <end position="27"/>
    </location>
</feature>
<dbReference type="PROSITE" id="PS51762">
    <property type="entry name" value="GH16_2"/>
    <property type="match status" value="1"/>
</dbReference>
<dbReference type="OrthoDB" id="9809583at2"/>
<proteinExistence type="inferred from homology"/>